<keyword evidence="5 7" id="KW-0472">Membrane</keyword>
<feature type="transmembrane region" description="Helical" evidence="7">
    <location>
        <begin position="344"/>
        <end position="365"/>
    </location>
</feature>
<feature type="domain" description="ComEC/Rec2-related protein" evidence="8">
    <location>
        <begin position="297"/>
        <end position="550"/>
    </location>
</feature>
<feature type="transmembrane region" description="Helical" evidence="7">
    <location>
        <begin position="385"/>
        <end position="403"/>
    </location>
</feature>
<dbReference type="RefSeq" id="WP_316429532.1">
    <property type="nucleotide sequence ID" value="NZ_CP053586.1"/>
</dbReference>
<feature type="transmembrane region" description="Helical" evidence="7">
    <location>
        <begin position="555"/>
        <end position="576"/>
    </location>
</feature>
<protein>
    <submittedName>
        <fullName evidence="10">DUF4131 domain-containing protein</fullName>
    </submittedName>
</protein>
<evidence type="ECO:0000256" key="1">
    <source>
        <dbReference type="ARBA" id="ARBA00004651"/>
    </source>
</evidence>
<dbReference type="PANTHER" id="PTHR30619">
    <property type="entry name" value="DNA INTERNALIZATION/COMPETENCE PROTEIN COMEC/REC2"/>
    <property type="match status" value="1"/>
</dbReference>
<dbReference type="NCBIfam" id="TIGR00360">
    <property type="entry name" value="ComEC_N-term"/>
    <property type="match status" value="1"/>
</dbReference>
<proteinExistence type="predicted"/>
<feature type="transmembrane region" description="Helical" evidence="7">
    <location>
        <begin position="311"/>
        <end position="332"/>
    </location>
</feature>
<dbReference type="Gene3D" id="3.60.15.10">
    <property type="entry name" value="Ribonuclease Z/Hydroxyacylglutathione hydrolase-like"/>
    <property type="match status" value="1"/>
</dbReference>
<accession>A0AA97AKW1</accession>
<keyword evidence="3 7" id="KW-0812">Transmembrane</keyword>
<evidence type="ECO:0000256" key="4">
    <source>
        <dbReference type="ARBA" id="ARBA00022989"/>
    </source>
</evidence>
<evidence type="ECO:0000259" key="9">
    <source>
        <dbReference type="Pfam" id="PF13567"/>
    </source>
</evidence>
<evidence type="ECO:0000313" key="10">
    <source>
        <dbReference type="EMBL" id="WNZ23987.1"/>
    </source>
</evidence>
<feature type="compositionally biased region" description="Basic and acidic residues" evidence="6">
    <location>
        <begin position="123"/>
        <end position="136"/>
    </location>
</feature>
<dbReference type="InterPro" id="IPR052159">
    <property type="entry name" value="Competence_DNA_uptake"/>
</dbReference>
<gene>
    <name evidence="10" type="ORF">HJG54_14735</name>
</gene>
<reference evidence="10" key="1">
    <citation type="submission" date="2020-05" db="EMBL/GenBank/DDBJ databases">
        <authorList>
            <person name="Zhu T."/>
            <person name="Keshari N."/>
            <person name="Lu X."/>
        </authorList>
    </citation>
    <scope>NUCLEOTIDE SEQUENCE</scope>
    <source>
        <strain evidence="10">NK1-12</strain>
    </source>
</reference>
<feature type="transmembrane region" description="Helical" evidence="7">
    <location>
        <begin position="58"/>
        <end position="76"/>
    </location>
</feature>
<feature type="transmembrane region" description="Helical" evidence="7">
    <location>
        <begin position="470"/>
        <end position="493"/>
    </location>
</feature>
<dbReference type="Pfam" id="PF13567">
    <property type="entry name" value="DUF4131"/>
    <property type="match status" value="1"/>
</dbReference>
<keyword evidence="4 7" id="KW-1133">Transmembrane helix</keyword>
<dbReference type="AlphaFoldDB" id="A0AA97AKW1"/>
<keyword evidence="2" id="KW-1003">Cell membrane</keyword>
<name>A0AA97AKW1_9CYAN</name>
<evidence type="ECO:0000259" key="8">
    <source>
        <dbReference type="Pfam" id="PF03772"/>
    </source>
</evidence>
<feature type="transmembrane region" description="Helical" evidence="7">
    <location>
        <begin position="410"/>
        <end position="429"/>
    </location>
</feature>
<dbReference type="GO" id="GO:0005886">
    <property type="term" value="C:plasma membrane"/>
    <property type="evidence" value="ECO:0007669"/>
    <property type="project" value="UniProtKB-SubCell"/>
</dbReference>
<evidence type="ECO:0000256" key="2">
    <source>
        <dbReference type="ARBA" id="ARBA00022475"/>
    </source>
</evidence>
<evidence type="ECO:0000256" key="3">
    <source>
        <dbReference type="ARBA" id="ARBA00022692"/>
    </source>
</evidence>
<comment type="subcellular location">
    <subcellularLocation>
        <location evidence="1">Cell membrane</location>
        <topology evidence="1">Multi-pass membrane protein</topology>
    </subcellularLocation>
</comment>
<feature type="transmembrane region" description="Helical" evidence="7">
    <location>
        <begin position="435"/>
        <end position="458"/>
    </location>
</feature>
<dbReference type="Pfam" id="PF03772">
    <property type="entry name" value="Competence"/>
    <property type="match status" value="1"/>
</dbReference>
<dbReference type="InterPro" id="IPR004477">
    <property type="entry name" value="ComEC_N"/>
</dbReference>
<feature type="domain" description="DUF4131" evidence="9">
    <location>
        <begin position="140"/>
        <end position="245"/>
    </location>
</feature>
<evidence type="ECO:0000256" key="6">
    <source>
        <dbReference type="SAM" id="MobiDB-lite"/>
    </source>
</evidence>
<dbReference type="PANTHER" id="PTHR30619:SF1">
    <property type="entry name" value="RECOMBINATION PROTEIN 2"/>
    <property type="match status" value="1"/>
</dbReference>
<sequence length="819" mass="87871">MMATTAAIFCLAYILGLLLAGVPGRWAGIPLGAIVVLVGSITVASTIRRVWRAAPKPWVWLAAGLVGVVAVLYLQIRLPQPSPTDICHLVPAQTFALSTANPRLQTALRPEESVSCTATTPARSEKSPTDASDRKPGAATSAQAGLVQVSGKVVSAPRLRRSQRLQFQLAATQVQPIQSEQNTQSPPQPVSGTVYVTVPASAGEQIYPGLTLTVAGSLYRPKPAATPGGFDFAQYLAQQGIFTGLHGTRVLYPATAKPAPPLFWAMRQRIVQAQNFRVAGGEGALISAMVMGKSAVDVPYEIQDQFKQTGLAHALAASGAQVSLLLGVILALTRRFASRMQFGLGAVTLLSYIGLTGIEASVLRAGIMGGVTLLALTINRKVRPVGSLLLTATVLLLVNPLWILDLGFQLSFLATLGLLVTVPIVSKWLDWLPVTFASMVAVPLAAFVWTMPIMLFAFGVISPYSILINVLVSPLIALISLGGMVSAVAALLYPAAGSWLAWVLAFPARLLIKIAEVGCQLPGNTFAVGTINVLQVGLLYGLILLIWQWQRLHRYWWLAGLVGVGLVAVPVGYTAANLSQVTLLPTSDQPALVIQDKGKIGLIHSGNLKDVQFSLLPFLQQQGINQLDWAIAPSLTTDSIEAWQTLIQAKPVNIFYGSPSSSSNTSNSSRNTFTSGSTTTYTELFEQVKSQQGVALPLSISHKIQAGGTRVELIDTRPDILRLQFHHQTWLWLKGVPNLKRQADLGRRLSKIDVIAWSGNPLSPQLLEKLQPKTAIVFGDLTDPTTQQWLLQHRVTLHSLPQNGAIQSTPKGFVAMQKD</sequence>
<dbReference type="InterPro" id="IPR025405">
    <property type="entry name" value="DUF4131"/>
</dbReference>
<feature type="transmembrane region" description="Helical" evidence="7">
    <location>
        <begin position="30"/>
        <end position="51"/>
    </location>
</feature>
<feature type="region of interest" description="Disordered" evidence="6">
    <location>
        <begin position="108"/>
        <end position="143"/>
    </location>
</feature>
<feature type="transmembrane region" description="Helical" evidence="7">
    <location>
        <begin position="526"/>
        <end position="549"/>
    </location>
</feature>
<evidence type="ECO:0000256" key="7">
    <source>
        <dbReference type="SAM" id="Phobius"/>
    </source>
</evidence>
<dbReference type="EMBL" id="CP053586">
    <property type="protein sequence ID" value="WNZ23987.1"/>
    <property type="molecule type" value="Genomic_DNA"/>
</dbReference>
<evidence type="ECO:0000256" key="5">
    <source>
        <dbReference type="ARBA" id="ARBA00023136"/>
    </source>
</evidence>
<organism evidence="10">
    <name type="scientific">Leptolyngbya sp. NK1-12</name>
    <dbReference type="NCBI Taxonomy" id="2547451"/>
    <lineage>
        <taxon>Bacteria</taxon>
        <taxon>Bacillati</taxon>
        <taxon>Cyanobacteriota</taxon>
        <taxon>Cyanophyceae</taxon>
        <taxon>Leptolyngbyales</taxon>
        <taxon>Leptolyngbyaceae</taxon>
        <taxon>Leptolyngbya group</taxon>
        <taxon>Leptolyngbya</taxon>
    </lineage>
</organism>
<dbReference type="InterPro" id="IPR036866">
    <property type="entry name" value="RibonucZ/Hydroxyglut_hydro"/>
</dbReference>